<keyword evidence="2" id="KW-0378">Hydrolase</keyword>
<keyword evidence="2" id="KW-0540">Nuclease</keyword>
<dbReference type="Gene3D" id="3.30.420.10">
    <property type="entry name" value="Ribonuclease H-like superfamily/Ribonuclease H"/>
    <property type="match status" value="1"/>
</dbReference>
<organism evidence="2">
    <name type="scientific">hydrothermal vent metagenome</name>
    <dbReference type="NCBI Taxonomy" id="652676"/>
    <lineage>
        <taxon>unclassified sequences</taxon>
        <taxon>metagenomes</taxon>
        <taxon>ecological metagenomes</taxon>
    </lineage>
</organism>
<dbReference type="GO" id="GO:0003887">
    <property type="term" value="F:DNA-directed DNA polymerase activity"/>
    <property type="evidence" value="ECO:0007669"/>
    <property type="project" value="UniProtKB-EC"/>
</dbReference>
<keyword evidence="2" id="KW-0269">Exonuclease</keyword>
<dbReference type="CDD" id="cd06127">
    <property type="entry name" value="DEDDh"/>
    <property type="match status" value="1"/>
</dbReference>
<name>A0A3B0UEI1_9ZZZZ</name>
<evidence type="ECO:0000259" key="1">
    <source>
        <dbReference type="Pfam" id="PF00929"/>
    </source>
</evidence>
<protein>
    <submittedName>
        <fullName evidence="2">DEDDh 3'-5' exonuclease domain / DNA polymerase III alpha subunit</fullName>
        <ecNumber evidence="2">2.7.7.7</ecNumber>
    </submittedName>
</protein>
<dbReference type="AlphaFoldDB" id="A0A3B0UEI1"/>
<dbReference type="EMBL" id="UOET01000121">
    <property type="protein sequence ID" value="VAW27520.1"/>
    <property type="molecule type" value="Genomic_DNA"/>
</dbReference>
<gene>
    <name evidence="2" type="ORF">MNBD_BACTEROID07-2137</name>
</gene>
<keyword evidence="2" id="KW-0808">Transferase</keyword>
<dbReference type="GO" id="GO:0004527">
    <property type="term" value="F:exonuclease activity"/>
    <property type="evidence" value="ECO:0007669"/>
    <property type="project" value="UniProtKB-KW"/>
</dbReference>
<reference evidence="2" key="1">
    <citation type="submission" date="2018-06" db="EMBL/GenBank/DDBJ databases">
        <authorList>
            <person name="Zhirakovskaya E."/>
        </authorList>
    </citation>
    <scope>NUCLEOTIDE SEQUENCE</scope>
</reference>
<dbReference type="InterPro" id="IPR012337">
    <property type="entry name" value="RNaseH-like_sf"/>
</dbReference>
<feature type="non-terminal residue" evidence="2">
    <location>
        <position position="132"/>
    </location>
</feature>
<dbReference type="InterPro" id="IPR013520">
    <property type="entry name" value="Ribonucl_H"/>
</dbReference>
<feature type="domain" description="Exonuclease" evidence="1">
    <location>
        <begin position="3"/>
        <end position="115"/>
    </location>
</feature>
<dbReference type="SUPFAM" id="SSF53098">
    <property type="entry name" value="Ribonuclease H-like"/>
    <property type="match status" value="1"/>
</dbReference>
<dbReference type="InterPro" id="IPR036397">
    <property type="entry name" value="RNaseH_sf"/>
</dbReference>
<dbReference type="GO" id="GO:0003676">
    <property type="term" value="F:nucleic acid binding"/>
    <property type="evidence" value="ECO:0007669"/>
    <property type="project" value="InterPro"/>
</dbReference>
<evidence type="ECO:0000313" key="2">
    <source>
        <dbReference type="EMBL" id="VAW27520.1"/>
    </source>
</evidence>
<sequence>MFLIYDTETTGLPINDNAPLTDFENWPRLVQLAWQIHDEKGELVEVKNYIVRPEGFVIPRAAEKVHGISTERATNEGEPLEKVLGEFIEALQKVKVVAGHNVEFDNTIVRVECMRKALECLLTEKIIVDTKE</sequence>
<dbReference type="Pfam" id="PF00929">
    <property type="entry name" value="RNase_T"/>
    <property type="match status" value="1"/>
</dbReference>
<accession>A0A3B0UEI1</accession>
<dbReference type="EC" id="2.7.7.7" evidence="2"/>
<keyword evidence="2" id="KW-0548">Nucleotidyltransferase</keyword>
<proteinExistence type="predicted"/>